<evidence type="ECO:0000259" key="2">
    <source>
        <dbReference type="PROSITE" id="PS51186"/>
    </source>
</evidence>
<evidence type="ECO:0000313" key="3">
    <source>
        <dbReference type="EMBL" id="EES53807.1"/>
    </source>
</evidence>
<keyword evidence="3" id="KW-0808">Transferase</keyword>
<dbReference type="FunFam" id="3.40.630.30:FF:000047">
    <property type="entry name" value="Acetyltransferase, GNAT family"/>
    <property type="match status" value="1"/>
</dbReference>
<dbReference type="Gene3D" id="3.40.630.30">
    <property type="match status" value="1"/>
</dbReference>
<reference evidence="3 4" key="1">
    <citation type="journal article" date="2009" name="Appl. Environ. Microbiol.">
        <title>Community genomic and proteomic analyses of chemoautotrophic iron-oxidizing "Leptospirillum rubarum" (Group II) and "Leptospirillum ferrodiazotrophum" (Group III) bacteria in acid mine drainage biofilms.</title>
        <authorList>
            <person name="Goltsman D.S."/>
            <person name="Denef V.J."/>
            <person name="Singer S.W."/>
            <person name="VerBerkmoes N.C."/>
            <person name="Lefsrud M."/>
            <person name="Mueller R.S."/>
            <person name="Dick G.J."/>
            <person name="Sun C.L."/>
            <person name="Wheeler K.E."/>
            <person name="Zemla A."/>
            <person name="Baker B.J."/>
            <person name="Hauser L."/>
            <person name="Land M."/>
            <person name="Shah M.B."/>
            <person name="Thelen M.P."/>
            <person name="Hettich R.L."/>
            <person name="Banfield J.F."/>
        </authorList>
    </citation>
    <scope>NUCLEOTIDE SEQUENCE [LARGE SCALE GENOMIC DNA]</scope>
</reference>
<gene>
    <name evidence="3" type="ORF">UBAL3_48660020</name>
</gene>
<keyword evidence="4" id="KW-1185">Reference proteome</keyword>
<sequence length="252" mass="28922">MDSFLNHLGQPVGFPVENWQAPDPPSRAPILGRYCRIEPLDTGRHAVDLFFAYGLDSEGRLWTYLPYGPFETLKDFSLWMDEVSKPSDPLYFAIIDSATGKATGIAAFLRIDPKNGSIEVGCLCFSPLLQRTAIATEAMFLMMEYAFSLGFRRYEWKCNALNAPSRAAAERLGFTFEGVFRQATVVKGHNRDTAWYSILDCEWPDLRVKFLKWLDPENFDSFGQQKNRLNLRRNSPERDSNIDRIDRQEEKV</sequence>
<dbReference type="PROSITE" id="PS51186">
    <property type="entry name" value="GNAT"/>
    <property type="match status" value="1"/>
</dbReference>
<feature type="domain" description="N-acetyltransferase" evidence="2">
    <location>
        <begin position="35"/>
        <end position="202"/>
    </location>
</feature>
<evidence type="ECO:0000256" key="1">
    <source>
        <dbReference type="SAM" id="MobiDB-lite"/>
    </source>
</evidence>
<dbReference type="EMBL" id="GG693853">
    <property type="protein sequence ID" value="EES53807.1"/>
    <property type="molecule type" value="Genomic_DNA"/>
</dbReference>
<dbReference type="InterPro" id="IPR016181">
    <property type="entry name" value="Acyl_CoA_acyltransferase"/>
</dbReference>
<dbReference type="PANTHER" id="PTHR43441:SF2">
    <property type="entry name" value="FAMILY ACETYLTRANSFERASE, PUTATIVE (AFU_ORTHOLOGUE AFUA_7G00850)-RELATED"/>
    <property type="match status" value="1"/>
</dbReference>
<proteinExistence type="predicted"/>
<dbReference type="GO" id="GO:0008999">
    <property type="term" value="F:protein-N-terminal-alanine acetyltransferase activity"/>
    <property type="evidence" value="ECO:0007669"/>
    <property type="project" value="TreeGrafter"/>
</dbReference>
<name>C6HU74_9BACT</name>
<dbReference type="CDD" id="cd04301">
    <property type="entry name" value="NAT_SF"/>
    <property type="match status" value="1"/>
</dbReference>
<dbReference type="SUPFAM" id="SSF55729">
    <property type="entry name" value="Acyl-CoA N-acyltransferases (Nat)"/>
    <property type="match status" value="1"/>
</dbReference>
<dbReference type="Proteomes" id="UP000009374">
    <property type="component" value="Unassembled WGS sequence"/>
</dbReference>
<dbReference type="InterPro" id="IPR051908">
    <property type="entry name" value="Ribosomal_N-acetyltransferase"/>
</dbReference>
<organism evidence="3 4">
    <name type="scientific">Leptospirillum ferrodiazotrophum</name>
    <dbReference type="NCBI Taxonomy" id="412449"/>
    <lineage>
        <taxon>Bacteria</taxon>
        <taxon>Pseudomonadati</taxon>
        <taxon>Nitrospirota</taxon>
        <taxon>Nitrospiria</taxon>
        <taxon>Nitrospirales</taxon>
        <taxon>Nitrospiraceae</taxon>
        <taxon>Leptospirillum</taxon>
    </lineage>
</organism>
<accession>C6HU74</accession>
<dbReference type="GO" id="GO:0005737">
    <property type="term" value="C:cytoplasm"/>
    <property type="evidence" value="ECO:0007669"/>
    <property type="project" value="TreeGrafter"/>
</dbReference>
<feature type="region of interest" description="Disordered" evidence="1">
    <location>
        <begin position="233"/>
        <end position="252"/>
    </location>
</feature>
<protein>
    <submittedName>
        <fullName evidence="3">GCN5-related N-acetyltransferase</fullName>
    </submittedName>
</protein>
<dbReference type="InterPro" id="IPR000182">
    <property type="entry name" value="GNAT_dom"/>
</dbReference>
<feature type="compositionally biased region" description="Basic and acidic residues" evidence="1">
    <location>
        <begin position="234"/>
        <end position="252"/>
    </location>
</feature>
<dbReference type="AlphaFoldDB" id="C6HU74"/>
<dbReference type="GO" id="GO:1990189">
    <property type="term" value="F:protein N-terminal-serine acetyltransferase activity"/>
    <property type="evidence" value="ECO:0007669"/>
    <property type="project" value="TreeGrafter"/>
</dbReference>
<dbReference type="PANTHER" id="PTHR43441">
    <property type="entry name" value="RIBOSOMAL-PROTEIN-SERINE ACETYLTRANSFERASE"/>
    <property type="match status" value="1"/>
</dbReference>
<dbReference type="Pfam" id="PF13302">
    <property type="entry name" value="Acetyltransf_3"/>
    <property type="match status" value="1"/>
</dbReference>
<evidence type="ECO:0000313" key="4">
    <source>
        <dbReference type="Proteomes" id="UP000009374"/>
    </source>
</evidence>